<dbReference type="InterPro" id="IPR014729">
    <property type="entry name" value="Rossmann-like_a/b/a_fold"/>
</dbReference>
<dbReference type="SUPFAM" id="SSF52425">
    <property type="entry name" value="Cryptochrome/photolyase, N-terminal domain"/>
    <property type="match status" value="1"/>
</dbReference>
<name>A0AAE0G397_9CHLO</name>
<dbReference type="Proteomes" id="UP001190700">
    <property type="component" value="Unassembled WGS sequence"/>
</dbReference>
<dbReference type="SUPFAM" id="SSF53474">
    <property type="entry name" value="alpha/beta-Hydrolases"/>
    <property type="match status" value="1"/>
</dbReference>
<dbReference type="PANTHER" id="PTHR47832">
    <property type="entry name" value="DNA PHOTOLYASE"/>
    <property type="match status" value="1"/>
</dbReference>
<feature type="region of interest" description="Disordered" evidence="1">
    <location>
        <begin position="252"/>
        <end position="277"/>
    </location>
</feature>
<keyword evidence="4" id="KW-1185">Reference proteome</keyword>
<organism evidence="3 4">
    <name type="scientific">Cymbomonas tetramitiformis</name>
    <dbReference type="NCBI Taxonomy" id="36881"/>
    <lineage>
        <taxon>Eukaryota</taxon>
        <taxon>Viridiplantae</taxon>
        <taxon>Chlorophyta</taxon>
        <taxon>Pyramimonadophyceae</taxon>
        <taxon>Pyramimonadales</taxon>
        <taxon>Pyramimonadaceae</taxon>
        <taxon>Cymbomonas</taxon>
    </lineage>
</organism>
<dbReference type="InterPro" id="IPR006050">
    <property type="entry name" value="DNA_photolyase_N"/>
</dbReference>
<dbReference type="Gene3D" id="3.40.50.1820">
    <property type="entry name" value="alpha/beta hydrolase"/>
    <property type="match status" value="1"/>
</dbReference>
<feature type="domain" description="Photolyase/cryptochrome alpha/beta" evidence="2">
    <location>
        <begin position="110"/>
        <end position="235"/>
    </location>
</feature>
<protein>
    <recommendedName>
        <fullName evidence="2">Photolyase/cryptochrome alpha/beta domain-containing protein</fullName>
    </recommendedName>
</protein>
<dbReference type="Pfam" id="PF00875">
    <property type="entry name" value="DNA_photolyase"/>
    <property type="match status" value="1"/>
</dbReference>
<dbReference type="InterPro" id="IPR000073">
    <property type="entry name" value="AB_hydrolase_1"/>
</dbReference>
<dbReference type="Pfam" id="PF12697">
    <property type="entry name" value="Abhydrolase_6"/>
    <property type="match status" value="1"/>
</dbReference>
<evidence type="ECO:0000259" key="2">
    <source>
        <dbReference type="PROSITE" id="PS51645"/>
    </source>
</evidence>
<dbReference type="EMBL" id="LGRX02010183">
    <property type="protein sequence ID" value="KAK3270806.1"/>
    <property type="molecule type" value="Genomic_DNA"/>
</dbReference>
<proteinExistence type="predicted"/>
<dbReference type="AlphaFoldDB" id="A0AAE0G397"/>
<accession>A0AAE0G397</accession>
<dbReference type="InterPro" id="IPR036155">
    <property type="entry name" value="Crypto/Photolyase_N_sf"/>
</dbReference>
<reference evidence="3 4" key="1">
    <citation type="journal article" date="2015" name="Genome Biol. Evol.">
        <title>Comparative Genomics of a Bacterivorous Green Alga Reveals Evolutionary Causalities and Consequences of Phago-Mixotrophic Mode of Nutrition.</title>
        <authorList>
            <person name="Burns J.A."/>
            <person name="Paasch A."/>
            <person name="Narechania A."/>
            <person name="Kim E."/>
        </authorList>
    </citation>
    <scope>NUCLEOTIDE SEQUENCE [LARGE SCALE GENOMIC DNA]</scope>
    <source>
        <strain evidence="3 4">PLY_AMNH</strain>
    </source>
</reference>
<dbReference type="PANTHER" id="PTHR47832:SF1">
    <property type="entry name" value="DNA PHOTOLYASE"/>
    <property type="match status" value="1"/>
</dbReference>
<comment type="caution">
    <text evidence="3">The sequence shown here is derived from an EMBL/GenBank/DDBJ whole genome shotgun (WGS) entry which is preliminary data.</text>
</comment>
<gene>
    <name evidence="3" type="ORF">CYMTET_20810</name>
</gene>
<dbReference type="Gene3D" id="3.40.50.620">
    <property type="entry name" value="HUPs"/>
    <property type="match status" value="1"/>
</dbReference>
<evidence type="ECO:0000313" key="3">
    <source>
        <dbReference type="EMBL" id="KAK3270806.1"/>
    </source>
</evidence>
<dbReference type="Gene3D" id="1.25.40.80">
    <property type="match status" value="1"/>
</dbReference>
<dbReference type="InterPro" id="IPR029058">
    <property type="entry name" value="AB_hydrolase_fold"/>
</dbReference>
<evidence type="ECO:0000313" key="4">
    <source>
        <dbReference type="Proteomes" id="UP001190700"/>
    </source>
</evidence>
<dbReference type="PROSITE" id="PS51645">
    <property type="entry name" value="PHR_CRY_ALPHA_BETA"/>
    <property type="match status" value="1"/>
</dbReference>
<sequence length="744" mass="81165">METLAKSSLPVLRVTSPDAQVLDCWKARPWPTRAVPKAAKLTPAKLKRAVWRHRTLTRTAKNATGSPQGAASPQRAICAVSSSSVGASNTRISVSENTAAPASCSSSEKAVLIFTGFGDLRVHDNPGIVAASTAAELHALFVFQPEHLKRQSEREIRMLRSAVGELQVSLRERYGVELLVRVGDHAQTVRELCNEVGATTVYFSQSPLDQAVEDLCAIQGDSAPFSVHAYTTPLRLPAATTTTTDYRAYRRSALSAPPSKPLDGPSQWPRPAAANSSRMPEEHELFELAAAHRDGSVQAVRKAVEPLRHFAAPEQGGEATALNLLAEYASLGAVGFAERRLRAQVQPAGEDVASMEAQSVRRVLRGADGSDDTLDWGSLAPGEVFTRAFSELLALGCLSTRQVASMCGGMKEVMDVIEWREWHRLLATRDLEDDPARPDFSSMKYRYWQWHGHWVRYAVAGDMSQEKNPLVLVHGFGASSDQWHNQLNELSAERPVFAVDLLGFGHSEKPALTYNQYLWEDQVRDFCLAVVGRPFYIAGNSIGGYTALCAGVNCSAEVCRGIHLINSAGRMVSTQEYEQEVVEQGGTVKERMQELVNIPPYKPFPTWILSLGGQALLAFLQPSIGRICRNVYPNNADAVDERLTSNIFRDSNDPGALGVLCAGAKLPPPRSKNELFEEYSGSILVTQGLNDPLGGGIARERFDLYGEVLQGATLIPLEAGHCPMHEVPEEVNSAVREWASANDS</sequence>
<evidence type="ECO:0000256" key="1">
    <source>
        <dbReference type="SAM" id="MobiDB-lite"/>
    </source>
</evidence>